<dbReference type="Proteomes" id="UP000306102">
    <property type="component" value="Unassembled WGS sequence"/>
</dbReference>
<dbReference type="InterPro" id="IPR001810">
    <property type="entry name" value="F-box_dom"/>
</dbReference>
<sequence length="510" mass="58927">MEGGKWEDLSMDCLVNVFGRVGIESLLLDVPFMCKSWYKATLSPLCWRRLDFSKISLDSWSYDESISRLLDKYQLHDKLSVTAFIKFVVKRSARSATFLSLPDCCTEEALLYVADECPDLRVLLLPRYLPRDHMLQIPNLISKWKNLELLRLEGTFHLQEILAQINIHCKNFIGLGIPRAYIQHKASAIVTLLPNIKQLFLRHASMEKENLVMILKGCKEIKYFDVRDCISFDEGDNEILKLVSHIQTFEHKGSMLYGYYDDYCPSYHENGFHDGNMKGEKWKELNMDCLVNVLGRVGIESLLIDVPSVCKSWYKATRSPLCWRKLDFLEISLDDCTSLFFLARLIDDYQVKGKFSFTTIVKTLVKRSDYIHCVQLPADIDHDVVSRVPKLMGNWKYLEFLRFGTTFKMEEILAQISIHSKNFAGFSAFHTDIKKDEATSIVTSVPNIEYLGLRYSNIDRESLLMILKGCKKLVYFDVRNCKGFDLGDDEILKLASHIKTFEDEGLHLTT</sequence>
<comment type="caution">
    <text evidence="2">The sequence shown here is derived from an EMBL/GenBank/DDBJ whole genome shotgun (WGS) entry which is preliminary data.</text>
</comment>
<keyword evidence="3" id="KW-1185">Reference proteome</keyword>
<evidence type="ECO:0000259" key="1">
    <source>
        <dbReference type="Pfam" id="PF00646"/>
    </source>
</evidence>
<dbReference type="InterPro" id="IPR032675">
    <property type="entry name" value="LRR_dom_sf"/>
</dbReference>
<feature type="domain" description="F-box" evidence="1">
    <location>
        <begin position="282"/>
        <end position="325"/>
    </location>
</feature>
<accession>A0A4S4DNC8</accession>
<dbReference type="STRING" id="542762.A0A4S4DNC8"/>
<dbReference type="Pfam" id="PF00646">
    <property type="entry name" value="F-box"/>
    <property type="match status" value="1"/>
</dbReference>
<protein>
    <recommendedName>
        <fullName evidence="1">F-box domain-containing protein</fullName>
    </recommendedName>
</protein>
<dbReference type="EMBL" id="SDRB02010748">
    <property type="protein sequence ID" value="THG04531.1"/>
    <property type="molecule type" value="Genomic_DNA"/>
</dbReference>
<dbReference type="AlphaFoldDB" id="A0A4S4DNC8"/>
<evidence type="ECO:0000313" key="3">
    <source>
        <dbReference type="Proteomes" id="UP000306102"/>
    </source>
</evidence>
<dbReference type="SUPFAM" id="SSF52047">
    <property type="entry name" value="RNI-like"/>
    <property type="match status" value="1"/>
</dbReference>
<evidence type="ECO:0000313" key="2">
    <source>
        <dbReference type="EMBL" id="THG04531.1"/>
    </source>
</evidence>
<name>A0A4S4DNC8_CAMSN</name>
<reference evidence="2 3" key="1">
    <citation type="journal article" date="2018" name="Proc. Natl. Acad. Sci. U.S.A.">
        <title>Draft genome sequence of Camellia sinensis var. sinensis provides insights into the evolution of the tea genome and tea quality.</title>
        <authorList>
            <person name="Wei C."/>
            <person name="Yang H."/>
            <person name="Wang S."/>
            <person name="Zhao J."/>
            <person name="Liu C."/>
            <person name="Gao L."/>
            <person name="Xia E."/>
            <person name="Lu Y."/>
            <person name="Tai Y."/>
            <person name="She G."/>
            <person name="Sun J."/>
            <person name="Cao H."/>
            <person name="Tong W."/>
            <person name="Gao Q."/>
            <person name="Li Y."/>
            <person name="Deng W."/>
            <person name="Jiang X."/>
            <person name="Wang W."/>
            <person name="Chen Q."/>
            <person name="Zhang S."/>
            <person name="Li H."/>
            <person name="Wu J."/>
            <person name="Wang P."/>
            <person name="Li P."/>
            <person name="Shi C."/>
            <person name="Zheng F."/>
            <person name="Jian J."/>
            <person name="Huang B."/>
            <person name="Shan D."/>
            <person name="Shi M."/>
            <person name="Fang C."/>
            <person name="Yue Y."/>
            <person name="Li F."/>
            <person name="Li D."/>
            <person name="Wei S."/>
            <person name="Han B."/>
            <person name="Jiang C."/>
            <person name="Yin Y."/>
            <person name="Xia T."/>
            <person name="Zhang Z."/>
            <person name="Bennetzen J.L."/>
            <person name="Zhao S."/>
            <person name="Wan X."/>
        </authorList>
    </citation>
    <scope>NUCLEOTIDE SEQUENCE [LARGE SCALE GENOMIC DNA]</scope>
    <source>
        <strain evidence="3">cv. Shuchazao</strain>
        <tissue evidence="2">Leaf</tissue>
    </source>
</reference>
<dbReference type="SUPFAM" id="SSF81383">
    <property type="entry name" value="F-box domain"/>
    <property type="match status" value="2"/>
</dbReference>
<organism evidence="2 3">
    <name type="scientific">Camellia sinensis var. sinensis</name>
    <name type="common">China tea</name>
    <dbReference type="NCBI Taxonomy" id="542762"/>
    <lineage>
        <taxon>Eukaryota</taxon>
        <taxon>Viridiplantae</taxon>
        <taxon>Streptophyta</taxon>
        <taxon>Embryophyta</taxon>
        <taxon>Tracheophyta</taxon>
        <taxon>Spermatophyta</taxon>
        <taxon>Magnoliopsida</taxon>
        <taxon>eudicotyledons</taxon>
        <taxon>Gunneridae</taxon>
        <taxon>Pentapetalae</taxon>
        <taxon>asterids</taxon>
        <taxon>Ericales</taxon>
        <taxon>Theaceae</taxon>
        <taxon>Camellia</taxon>
    </lineage>
</organism>
<dbReference type="Gene3D" id="1.20.1280.50">
    <property type="match status" value="1"/>
</dbReference>
<dbReference type="PANTHER" id="PTHR38926:SF5">
    <property type="entry name" value="F-BOX AND LEUCINE-RICH REPEAT PROTEIN 6"/>
    <property type="match status" value="1"/>
</dbReference>
<dbReference type="PANTHER" id="PTHR38926">
    <property type="entry name" value="F-BOX DOMAIN CONTAINING PROTEIN, EXPRESSED"/>
    <property type="match status" value="1"/>
</dbReference>
<dbReference type="Gene3D" id="3.80.10.10">
    <property type="entry name" value="Ribonuclease Inhibitor"/>
    <property type="match status" value="2"/>
</dbReference>
<proteinExistence type="predicted"/>
<gene>
    <name evidence="2" type="ORF">TEA_028894</name>
</gene>
<dbReference type="InterPro" id="IPR036047">
    <property type="entry name" value="F-box-like_dom_sf"/>
</dbReference>